<evidence type="ECO:0000256" key="4">
    <source>
        <dbReference type="ARBA" id="ARBA00022475"/>
    </source>
</evidence>
<dbReference type="AlphaFoldDB" id="A0A1I0CEM9"/>
<evidence type="ECO:0000259" key="14">
    <source>
        <dbReference type="Pfam" id="PF00006"/>
    </source>
</evidence>
<evidence type="ECO:0000256" key="2">
    <source>
        <dbReference type="ARBA" id="ARBA00008936"/>
    </source>
</evidence>
<keyword evidence="7 12" id="KW-1278">Translocase</keyword>
<dbReference type="GO" id="GO:0005886">
    <property type="term" value="C:plasma membrane"/>
    <property type="evidence" value="ECO:0007669"/>
    <property type="project" value="UniProtKB-SubCell"/>
</dbReference>
<evidence type="ECO:0000256" key="10">
    <source>
        <dbReference type="ARBA" id="ARBA00023196"/>
    </source>
</evidence>
<dbReference type="InterPro" id="IPR005294">
    <property type="entry name" value="ATP_synth_F1_asu"/>
</dbReference>
<dbReference type="Pfam" id="PF00006">
    <property type="entry name" value="ATP-synt_ab"/>
    <property type="match status" value="1"/>
</dbReference>
<keyword evidence="9 12" id="KW-0472">Membrane</keyword>
<dbReference type="CDD" id="cd18116">
    <property type="entry name" value="ATP-synt_F1_alpha_N"/>
    <property type="match status" value="1"/>
</dbReference>
<dbReference type="GO" id="GO:0005524">
    <property type="term" value="F:ATP binding"/>
    <property type="evidence" value="ECO:0007669"/>
    <property type="project" value="UniProtKB-UniRule"/>
</dbReference>
<evidence type="ECO:0000256" key="9">
    <source>
        <dbReference type="ARBA" id="ARBA00023136"/>
    </source>
</evidence>
<dbReference type="InterPro" id="IPR023366">
    <property type="entry name" value="ATP_synth_asu-like_sf"/>
</dbReference>
<keyword evidence="10 12" id="KW-0139">CF(1)</keyword>
<dbReference type="Gene3D" id="2.40.30.20">
    <property type="match status" value="1"/>
</dbReference>
<dbReference type="Gene3D" id="1.20.150.20">
    <property type="entry name" value="ATP synthase alpha/beta chain, C-terminal domain"/>
    <property type="match status" value="1"/>
</dbReference>
<dbReference type="InterPro" id="IPR033732">
    <property type="entry name" value="ATP_synth_F1_a_nt-bd_dom"/>
</dbReference>
<dbReference type="InterPro" id="IPR038376">
    <property type="entry name" value="ATP_synth_asu_C_sf"/>
</dbReference>
<dbReference type="InterPro" id="IPR000194">
    <property type="entry name" value="ATPase_F1/V1/A1_a/bsu_nucl-bd"/>
</dbReference>
<feature type="region of interest" description="Disordered" evidence="13">
    <location>
        <begin position="585"/>
        <end position="612"/>
    </location>
</feature>
<keyword evidence="12" id="KW-0375">Hydrogen ion transport</keyword>
<dbReference type="SUPFAM" id="SSF47917">
    <property type="entry name" value="C-terminal domain of alpha and beta subunits of F1 ATP synthase"/>
    <property type="match status" value="1"/>
</dbReference>
<dbReference type="PANTHER" id="PTHR48082">
    <property type="entry name" value="ATP SYNTHASE SUBUNIT ALPHA, MITOCHONDRIAL"/>
    <property type="match status" value="1"/>
</dbReference>
<dbReference type="PROSITE" id="PS00152">
    <property type="entry name" value="ATPASE_ALPHA_BETA"/>
    <property type="match status" value="1"/>
</dbReference>
<dbReference type="SUPFAM" id="SSF50615">
    <property type="entry name" value="N-terminal domain of alpha and beta subunits of F1 ATP synthase"/>
    <property type="match status" value="1"/>
</dbReference>
<comment type="function">
    <text evidence="12">Produces ATP from ADP in the presence of a proton gradient across the membrane. The alpha chain is a regulatory subunit.</text>
</comment>
<evidence type="ECO:0000256" key="8">
    <source>
        <dbReference type="ARBA" id="ARBA00023065"/>
    </source>
</evidence>
<evidence type="ECO:0000259" key="15">
    <source>
        <dbReference type="Pfam" id="PF00306"/>
    </source>
</evidence>
<evidence type="ECO:0000256" key="1">
    <source>
        <dbReference type="ARBA" id="ARBA00004370"/>
    </source>
</evidence>
<dbReference type="Gene3D" id="3.40.50.300">
    <property type="entry name" value="P-loop containing nucleotide triphosphate hydrolases"/>
    <property type="match status" value="1"/>
</dbReference>
<reference evidence="17 18" key="1">
    <citation type="submission" date="2016-10" db="EMBL/GenBank/DDBJ databases">
        <authorList>
            <person name="de Groot N.N."/>
        </authorList>
    </citation>
    <scope>NUCLEOTIDE SEQUENCE [LARGE SCALE GENOMIC DNA]</scope>
    <source>
        <strain evidence="17 18">KH1P1</strain>
    </source>
</reference>
<dbReference type="NCBIfam" id="NF009884">
    <property type="entry name" value="PRK13343.1"/>
    <property type="match status" value="1"/>
</dbReference>
<dbReference type="PANTHER" id="PTHR48082:SF2">
    <property type="entry name" value="ATP SYNTHASE SUBUNIT ALPHA, MITOCHONDRIAL"/>
    <property type="match status" value="1"/>
</dbReference>
<evidence type="ECO:0000259" key="16">
    <source>
        <dbReference type="Pfam" id="PF02874"/>
    </source>
</evidence>
<evidence type="ECO:0000256" key="12">
    <source>
        <dbReference type="HAMAP-Rule" id="MF_01346"/>
    </source>
</evidence>
<keyword evidence="8 12" id="KW-0406">Ion transport</keyword>
<dbReference type="GO" id="GO:0043531">
    <property type="term" value="F:ADP binding"/>
    <property type="evidence" value="ECO:0007669"/>
    <property type="project" value="TreeGrafter"/>
</dbReference>
<keyword evidence="5 12" id="KW-0547">Nucleotide-binding</keyword>
<dbReference type="InterPro" id="IPR020003">
    <property type="entry name" value="ATPase_a/bsu_AS"/>
</dbReference>
<dbReference type="GO" id="GO:0045259">
    <property type="term" value="C:proton-transporting ATP synthase complex"/>
    <property type="evidence" value="ECO:0007669"/>
    <property type="project" value="UniProtKB-KW"/>
</dbReference>
<dbReference type="NCBIfam" id="TIGR00962">
    <property type="entry name" value="atpA"/>
    <property type="match status" value="1"/>
</dbReference>
<feature type="domain" description="ATPase F1/V1/A1 complex alpha/beta subunit nucleotide-binding" evidence="14">
    <location>
        <begin position="234"/>
        <end position="449"/>
    </location>
</feature>
<evidence type="ECO:0000256" key="5">
    <source>
        <dbReference type="ARBA" id="ARBA00022741"/>
    </source>
</evidence>
<sequence>MSEHIGTSGVRALLKCVTRPTPQQEEQFRIFLDRTYHAGGTENVELEIRVTPEIHGGFILDVGSDEYDWSTHGRERQFETAIDEARKKSRGDLLPMLKTAISEFRVLAQKSEVGTVETAGDGIVTIQGLDHVMYGEIILFENGVKGMVQNIERDHVGAILFDQEGTIGEGSRVTGIGKRAGIPVSDAYLGRVVDALGNPMDGGGRIEADEYRPIEEPAPGIIDRQPVSEPMETGILAIDSMFPIGRGQRELIIGDRQTGKTSIAVDTILNQKGKNCICIYTAIGQKASTVASLVNQLKKSGAMDYSVVLVSTAADPAPLQYIAPYSATSLAEYFMHRGKDVLIVYDDLSKHAVAYRTISLLLGRSPGREAYPGDVFYLHSRLLERSARLSERLGGGSITALPIIETQGGDVSAYIPTNVISITDGQIFLESNLFFQGQRPAVNVGLSVSRVGGAAQTKAMKKAAGSLRIDLAQYREMEVFTQFSSDLDTSTQKLLKKGKAQMELLRQPLGHPMSMAEQVLSLIAAEHNLFSDMDHLPVKECQGKLIRFFHESHPDLIARLEMTKTLEDDLKERILAACDEFAASVKPEDGTNEKNSISMEDPIRAKDNPARA</sequence>
<comment type="catalytic activity">
    <reaction evidence="12">
        <text>ATP + H2O + 4 H(+)(in) = ADP + phosphate + 5 H(+)(out)</text>
        <dbReference type="Rhea" id="RHEA:57720"/>
        <dbReference type="ChEBI" id="CHEBI:15377"/>
        <dbReference type="ChEBI" id="CHEBI:15378"/>
        <dbReference type="ChEBI" id="CHEBI:30616"/>
        <dbReference type="ChEBI" id="CHEBI:43474"/>
        <dbReference type="ChEBI" id="CHEBI:456216"/>
        <dbReference type="EC" id="7.1.2.2"/>
    </reaction>
</comment>
<evidence type="ECO:0000256" key="7">
    <source>
        <dbReference type="ARBA" id="ARBA00022967"/>
    </source>
</evidence>
<comment type="subcellular location">
    <subcellularLocation>
        <location evidence="12">Cell membrane</location>
        <topology evidence="12">Peripheral membrane protein</topology>
    </subcellularLocation>
    <subcellularLocation>
        <location evidence="1">Membrane</location>
    </subcellularLocation>
</comment>
<evidence type="ECO:0000313" key="18">
    <source>
        <dbReference type="Proteomes" id="UP000199820"/>
    </source>
</evidence>
<feature type="site" description="Required for activity" evidence="12">
    <location>
        <position position="447"/>
    </location>
</feature>
<dbReference type="STRING" id="1526.SAMN02910262_00516"/>
<organism evidence="17 18">
    <name type="scientific">[Clostridium] aminophilum</name>
    <dbReference type="NCBI Taxonomy" id="1526"/>
    <lineage>
        <taxon>Bacteria</taxon>
        <taxon>Bacillati</taxon>
        <taxon>Bacillota</taxon>
        <taxon>Clostridia</taxon>
        <taxon>Lachnospirales</taxon>
        <taxon>Lachnospiraceae</taxon>
    </lineage>
</organism>
<evidence type="ECO:0000256" key="11">
    <source>
        <dbReference type="ARBA" id="ARBA00023310"/>
    </source>
</evidence>
<dbReference type="Proteomes" id="UP000199820">
    <property type="component" value="Unassembled WGS sequence"/>
</dbReference>
<dbReference type="InterPro" id="IPR004100">
    <property type="entry name" value="ATPase_F1/V1/A1_a/bsu_N"/>
</dbReference>
<name>A0A1I0CEM9_9FIRM</name>
<dbReference type="InterPro" id="IPR036121">
    <property type="entry name" value="ATPase_F1/V1/A1_a/bsu_N_sf"/>
</dbReference>
<evidence type="ECO:0000256" key="13">
    <source>
        <dbReference type="SAM" id="MobiDB-lite"/>
    </source>
</evidence>
<dbReference type="eggNOG" id="COG0056">
    <property type="taxonomic scope" value="Bacteria"/>
</dbReference>
<dbReference type="OrthoDB" id="9803053at2"/>
<dbReference type="CDD" id="cd01132">
    <property type="entry name" value="F1-ATPase_alpha_CD"/>
    <property type="match status" value="1"/>
</dbReference>
<feature type="domain" description="ATPase F1/V1/A1 complex alpha/beta subunit N-terminal" evidence="16">
    <location>
        <begin position="111"/>
        <end position="175"/>
    </location>
</feature>
<gene>
    <name evidence="12" type="primary">atpA</name>
    <name evidence="17" type="ORF">SAMN04487771_100717</name>
</gene>
<dbReference type="HAMAP" id="MF_01346">
    <property type="entry name" value="ATP_synth_alpha_bact"/>
    <property type="match status" value="1"/>
</dbReference>
<comment type="similarity">
    <text evidence="2 12">Belongs to the ATPase alpha/beta chains family.</text>
</comment>
<dbReference type="EC" id="7.1.2.2" evidence="12"/>
<dbReference type="InterPro" id="IPR027417">
    <property type="entry name" value="P-loop_NTPase"/>
</dbReference>
<evidence type="ECO:0000313" key="17">
    <source>
        <dbReference type="EMBL" id="SET17911.1"/>
    </source>
</evidence>
<evidence type="ECO:0000256" key="3">
    <source>
        <dbReference type="ARBA" id="ARBA00022448"/>
    </source>
</evidence>
<dbReference type="CDD" id="cd18113">
    <property type="entry name" value="ATP-synt_F1_alpha_C"/>
    <property type="match status" value="1"/>
</dbReference>
<feature type="compositionally biased region" description="Basic and acidic residues" evidence="13">
    <location>
        <begin position="601"/>
        <end position="612"/>
    </location>
</feature>
<protein>
    <recommendedName>
        <fullName evidence="12">ATP synthase subunit alpha</fullName>
        <ecNumber evidence="12">7.1.2.2</ecNumber>
    </recommendedName>
    <alternativeName>
        <fullName evidence="12">ATP synthase F1 sector subunit alpha</fullName>
    </alternativeName>
    <alternativeName>
        <fullName evidence="12">F-ATPase subunit alpha</fullName>
    </alternativeName>
</protein>
<dbReference type="EMBL" id="FOIL01000007">
    <property type="protein sequence ID" value="SET17911.1"/>
    <property type="molecule type" value="Genomic_DNA"/>
</dbReference>
<keyword evidence="6 12" id="KW-0067">ATP-binding</keyword>
<keyword evidence="4 12" id="KW-1003">Cell membrane</keyword>
<keyword evidence="18" id="KW-1185">Reference proteome</keyword>
<dbReference type="Pfam" id="PF00306">
    <property type="entry name" value="ATP-synt_ab_C"/>
    <property type="match status" value="1"/>
</dbReference>
<keyword evidence="11 12" id="KW-0066">ATP synthesis</keyword>
<dbReference type="RefSeq" id="WP_083378760.1">
    <property type="nucleotide sequence ID" value="NZ_FOIL01000007.1"/>
</dbReference>
<dbReference type="Pfam" id="PF02874">
    <property type="entry name" value="ATP-synt_ab_N"/>
    <property type="match status" value="1"/>
</dbReference>
<dbReference type="SUPFAM" id="SSF52540">
    <property type="entry name" value="P-loop containing nucleoside triphosphate hydrolases"/>
    <property type="match status" value="1"/>
</dbReference>
<accession>A0A1I0CEM9</accession>
<dbReference type="InterPro" id="IPR000793">
    <property type="entry name" value="ATP_synth_asu_C"/>
</dbReference>
<proteinExistence type="inferred from homology"/>
<dbReference type="FunFam" id="3.40.50.300:FF:000002">
    <property type="entry name" value="ATP synthase subunit alpha"/>
    <property type="match status" value="1"/>
</dbReference>
<dbReference type="GO" id="GO:0046933">
    <property type="term" value="F:proton-transporting ATP synthase activity, rotational mechanism"/>
    <property type="evidence" value="ECO:0007669"/>
    <property type="project" value="UniProtKB-UniRule"/>
</dbReference>
<evidence type="ECO:0000256" key="6">
    <source>
        <dbReference type="ARBA" id="ARBA00022840"/>
    </source>
</evidence>
<keyword evidence="3 12" id="KW-0813">Transport</keyword>
<feature type="domain" description="ATP synthase alpha subunit C-terminal" evidence="15">
    <location>
        <begin position="456"/>
        <end position="581"/>
    </location>
</feature>
<feature type="binding site" evidence="12">
    <location>
        <begin position="254"/>
        <end position="261"/>
    </location>
    <ligand>
        <name>ATP</name>
        <dbReference type="ChEBI" id="CHEBI:30616"/>
    </ligand>
</feature>